<dbReference type="RefSeq" id="WP_050431436.1">
    <property type="nucleotide sequence ID" value="NZ_CP012159.1"/>
</dbReference>
<dbReference type="OrthoDB" id="5513373at2"/>
<dbReference type="EMBL" id="CP012159">
    <property type="protein sequence ID" value="AKT39324.1"/>
    <property type="molecule type" value="Genomic_DNA"/>
</dbReference>
<protein>
    <submittedName>
        <fullName evidence="2">Uncharacterized protein</fullName>
    </submittedName>
</protein>
<proteinExistence type="predicted"/>
<name>A0A0K1EEP5_CHOCO</name>
<feature type="chain" id="PRO_5005459319" evidence="1">
    <location>
        <begin position="24"/>
        <end position="241"/>
    </location>
</feature>
<accession>A0A0K1EEP5</accession>
<dbReference type="STRING" id="52.CMC5_034710"/>
<dbReference type="Proteomes" id="UP000067626">
    <property type="component" value="Chromosome"/>
</dbReference>
<keyword evidence="1" id="KW-0732">Signal</keyword>
<organism evidence="2 3">
    <name type="scientific">Chondromyces crocatus</name>
    <dbReference type="NCBI Taxonomy" id="52"/>
    <lineage>
        <taxon>Bacteria</taxon>
        <taxon>Pseudomonadati</taxon>
        <taxon>Myxococcota</taxon>
        <taxon>Polyangia</taxon>
        <taxon>Polyangiales</taxon>
        <taxon>Polyangiaceae</taxon>
        <taxon>Chondromyces</taxon>
    </lineage>
</organism>
<keyword evidence="3" id="KW-1185">Reference proteome</keyword>
<dbReference type="KEGG" id="ccro:CMC5_034710"/>
<dbReference type="AlphaFoldDB" id="A0A0K1EEP5"/>
<reference evidence="2 3" key="1">
    <citation type="submission" date="2015-07" db="EMBL/GenBank/DDBJ databases">
        <title>Genome analysis of myxobacterium Chondromyces crocatus Cm c5 reveals a high potential for natural compound synthesis and the genetic basis for the loss of fruiting body formation.</title>
        <authorList>
            <person name="Zaburannyi N."/>
            <person name="Bunk B."/>
            <person name="Maier J."/>
            <person name="Overmann J."/>
            <person name="Mueller R."/>
        </authorList>
    </citation>
    <scope>NUCLEOTIDE SEQUENCE [LARGE SCALE GENOMIC DNA]</scope>
    <source>
        <strain evidence="2 3">Cm c5</strain>
    </source>
</reference>
<sequence length="241" mass="24997">MQKKKPRRAPRAPFIVTVAVASAAVIAGLPGCGASVADEREPEADGCPEQPPSVGTSCNEIGKRCDYPAAHSCAEHVEAICGAGGTWGQTVEFGPCNPPPVACPASVPQQGSACELAPNEGCSYPGESECGWLETYASCESGSWMVTHPSCNPPPPDLCYGMSASECEVASPLCRWLQPGCDWDPDVTAPLLGEAGCFPLQGCDDEAWCPGGMTCVERSIDPCHGDVCDACALSEMLCVAL</sequence>
<evidence type="ECO:0000256" key="1">
    <source>
        <dbReference type="SAM" id="SignalP"/>
    </source>
</evidence>
<evidence type="ECO:0000313" key="3">
    <source>
        <dbReference type="Proteomes" id="UP000067626"/>
    </source>
</evidence>
<gene>
    <name evidence="2" type="ORF">CMC5_034710</name>
</gene>
<evidence type="ECO:0000313" key="2">
    <source>
        <dbReference type="EMBL" id="AKT39324.1"/>
    </source>
</evidence>
<feature type="signal peptide" evidence="1">
    <location>
        <begin position="1"/>
        <end position="23"/>
    </location>
</feature>